<dbReference type="Gene3D" id="3.30.1540.10">
    <property type="entry name" value="formyl-coa transferase, domain 3"/>
    <property type="match status" value="1"/>
</dbReference>
<name>A0A238KFX5_9RHOB</name>
<keyword evidence="2" id="KW-1185">Reference proteome</keyword>
<dbReference type="InterPro" id="IPR023606">
    <property type="entry name" value="CoA-Trfase_III_dom_1_sf"/>
</dbReference>
<accession>A0A238KFX5</accession>
<evidence type="ECO:0000313" key="1">
    <source>
        <dbReference type="EMBL" id="SMX41723.1"/>
    </source>
</evidence>
<dbReference type="SUPFAM" id="SSF89796">
    <property type="entry name" value="CoA-transferase family III (CaiB/BaiF)"/>
    <property type="match status" value="1"/>
</dbReference>
<dbReference type="InterPro" id="IPR044855">
    <property type="entry name" value="CoA-Trfase_III_dom3_sf"/>
</dbReference>
<evidence type="ECO:0000313" key="2">
    <source>
        <dbReference type="Proteomes" id="UP000202485"/>
    </source>
</evidence>
<dbReference type="AlphaFoldDB" id="A0A238KFX5"/>
<sequence length="391" mass="41769">MPDAASLPVGLAFLLSPGQHRREGVLLMLNGIRVVEIEGLGPGPFAAMLLADLGADVVTIHRKGGAVTPGMPDRSVLDRGKRSIALDLKDPDDLETARRLIATADALIEGFRPGVMEKLGLGPEACHALNPALVYGRMTGWGQDSPLADTAGHDLNYIALSGALWYGSPPGTEPMTAATLVGDIGGGAMYLVTGILAGLLNARATGTGTVVDAAIYDGSAHMMNLLMSLRQTGNLSDTRGQSLLDGPHWSRTYACADGGFVSVQCLEPKFYAQFLEILGLSQDPAFQQQYDSTLWPDLTLRLAEIFATKPRDHWAKLFEGSDACVAPVLSPDEAATHPMNTVRQTWRETDGTLQAAAAPRFSTHQWQPRPSPARGQHTTEILTELLALKKT</sequence>
<dbReference type="Proteomes" id="UP000202485">
    <property type="component" value="Unassembled WGS sequence"/>
</dbReference>
<protein>
    <submittedName>
        <fullName evidence="1">Succinyl-CoA:(R)-benzylsuccinate CoA-transferase subunit BbsE</fullName>
        <ecNumber evidence="1">2.8.3.15</ecNumber>
    </submittedName>
</protein>
<dbReference type="GO" id="GO:0033877">
    <property type="term" value="F:succinyl-CoA:(R)-benzylsuccinate CoA-transferase activity"/>
    <property type="evidence" value="ECO:0007669"/>
    <property type="project" value="UniProtKB-EC"/>
</dbReference>
<gene>
    <name evidence="1" type="primary">bbsE</name>
    <name evidence="1" type="ORF">RUA8715_02085</name>
</gene>
<dbReference type="PANTHER" id="PTHR48228">
    <property type="entry name" value="SUCCINYL-COA--D-CITRAMALATE COA-TRANSFERASE"/>
    <property type="match status" value="1"/>
</dbReference>
<dbReference type="EC" id="2.8.3.15" evidence="1"/>
<dbReference type="InterPro" id="IPR050509">
    <property type="entry name" value="CoA-transferase_III"/>
</dbReference>
<dbReference type="InterPro" id="IPR003673">
    <property type="entry name" value="CoA-Trfase_fam_III"/>
</dbReference>
<dbReference type="EMBL" id="FXYG01000002">
    <property type="protein sequence ID" value="SMX41723.1"/>
    <property type="molecule type" value="Genomic_DNA"/>
</dbReference>
<reference evidence="2" key="1">
    <citation type="submission" date="2017-05" db="EMBL/GenBank/DDBJ databases">
        <authorList>
            <person name="Rodrigo-Torres L."/>
            <person name="Arahal R. D."/>
            <person name="Lucena T."/>
        </authorList>
    </citation>
    <scope>NUCLEOTIDE SEQUENCE [LARGE SCALE GENOMIC DNA]</scope>
    <source>
        <strain evidence="2">CECT 8715</strain>
    </source>
</reference>
<keyword evidence="1" id="KW-0808">Transferase</keyword>
<dbReference type="Gene3D" id="3.40.50.10540">
    <property type="entry name" value="Crotonobetainyl-coa:carnitine coa-transferase, domain 1"/>
    <property type="match status" value="1"/>
</dbReference>
<organism evidence="1 2">
    <name type="scientific">Ruegeria arenilitoris</name>
    <dbReference type="NCBI Taxonomy" id="1173585"/>
    <lineage>
        <taxon>Bacteria</taxon>
        <taxon>Pseudomonadati</taxon>
        <taxon>Pseudomonadota</taxon>
        <taxon>Alphaproteobacteria</taxon>
        <taxon>Rhodobacterales</taxon>
        <taxon>Roseobacteraceae</taxon>
        <taxon>Ruegeria</taxon>
    </lineage>
</organism>
<dbReference type="Pfam" id="PF02515">
    <property type="entry name" value="CoA_transf_3"/>
    <property type="match status" value="1"/>
</dbReference>
<dbReference type="PANTHER" id="PTHR48228:SF5">
    <property type="entry name" value="ALPHA-METHYLACYL-COA RACEMASE"/>
    <property type="match status" value="1"/>
</dbReference>
<proteinExistence type="predicted"/>